<keyword evidence="1" id="KW-0472">Membrane</keyword>
<evidence type="ECO:0000256" key="1">
    <source>
        <dbReference type="SAM" id="Phobius"/>
    </source>
</evidence>
<evidence type="ECO:0000313" key="3">
    <source>
        <dbReference type="Proteomes" id="UP000004893"/>
    </source>
</evidence>
<keyword evidence="3" id="KW-1185">Reference proteome</keyword>
<feature type="transmembrane region" description="Helical" evidence="1">
    <location>
        <begin position="52"/>
        <end position="78"/>
    </location>
</feature>
<dbReference type="STRING" id="553973.CLOHYLEM_05006"/>
<feature type="transmembrane region" description="Helical" evidence="1">
    <location>
        <begin position="7"/>
        <end position="32"/>
    </location>
</feature>
<sequence>MEEKRTIFSYLSQVLVIFGFTMLCMAVFTHLFGESARGISALYRLGSKGIPLEIMLEFFVLSIIVVLLQYVFFTDVLFKKLTAGRRALGMVACILASVCVFIFLFGWFPADMWQPWVLFLLFFAICFFVSTGISAWKTKLENRKLQEGLEKMKRQWEEENGTEDQR</sequence>
<keyword evidence="1" id="KW-1133">Transmembrane helix</keyword>
<evidence type="ECO:0008006" key="4">
    <source>
        <dbReference type="Google" id="ProtNLM"/>
    </source>
</evidence>
<dbReference type="eggNOG" id="ENOG5032X5D">
    <property type="taxonomic scope" value="Bacteria"/>
</dbReference>
<dbReference type="RefSeq" id="WP_006442339.1">
    <property type="nucleotide sequence ID" value="NZ_CP036524.1"/>
</dbReference>
<dbReference type="HOGENOM" id="CLU_136074_0_0_9"/>
<accession>C0BYW7</accession>
<dbReference type="Proteomes" id="UP000004893">
    <property type="component" value="Unassembled WGS sequence"/>
</dbReference>
<comment type="caution">
    <text evidence="2">The sequence shown here is derived from an EMBL/GenBank/DDBJ whole genome shotgun (WGS) entry which is preliminary data.</text>
</comment>
<name>C0BYW7_9FIRM</name>
<feature type="transmembrane region" description="Helical" evidence="1">
    <location>
        <begin position="116"/>
        <end position="136"/>
    </location>
</feature>
<reference evidence="2" key="2">
    <citation type="submission" date="2013-06" db="EMBL/GenBank/DDBJ databases">
        <title>Draft genome sequence of Clostridium hylemonae (DSM 15053).</title>
        <authorList>
            <person name="Sudarsanam P."/>
            <person name="Ley R."/>
            <person name="Guruge J."/>
            <person name="Turnbaugh P.J."/>
            <person name="Mahowald M."/>
            <person name="Liep D."/>
            <person name="Gordon J."/>
        </authorList>
    </citation>
    <scope>NUCLEOTIDE SEQUENCE</scope>
    <source>
        <strain evidence="2">DSM 15053</strain>
    </source>
</reference>
<reference evidence="2" key="1">
    <citation type="submission" date="2009-02" db="EMBL/GenBank/DDBJ databases">
        <authorList>
            <person name="Fulton L."/>
            <person name="Clifton S."/>
            <person name="Fulton B."/>
            <person name="Xu J."/>
            <person name="Minx P."/>
            <person name="Pepin K.H."/>
            <person name="Johnson M."/>
            <person name="Bhonagiri V."/>
            <person name="Nash W.E."/>
            <person name="Mardis E.R."/>
            <person name="Wilson R.K."/>
        </authorList>
    </citation>
    <scope>NUCLEOTIDE SEQUENCE [LARGE SCALE GENOMIC DNA]</scope>
    <source>
        <strain evidence="2">DSM 15053</strain>
    </source>
</reference>
<protein>
    <recommendedName>
        <fullName evidence="4">DUF3021 domain-containing protein</fullName>
    </recommendedName>
</protein>
<feature type="transmembrane region" description="Helical" evidence="1">
    <location>
        <begin position="90"/>
        <end position="110"/>
    </location>
</feature>
<gene>
    <name evidence="2" type="ORF">CLOHYLEM_05006</name>
</gene>
<dbReference type="EMBL" id="ABYI02000018">
    <property type="protein sequence ID" value="EEG75045.1"/>
    <property type="molecule type" value="Genomic_DNA"/>
</dbReference>
<dbReference type="AlphaFoldDB" id="C0BYW7"/>
<keyword evidence="1" id="KW-0812">Transmembrane</keyword>
<organism evidence="2 3">
    <name type="scientific">[Clostridium] hylemonae DSM 15053</name>
    <dbReference type="NCBI Taxonomy" id="553973"/>
    <lineage>
        <taxon>Bacteria</taxon>
        <taxon>Bacillati</taxon>
        <taxon>Bacillota</taxon>
        <taxon>Clostridia</taxon>
        <taxon>Lachnospirales</taxon>
        <taxon>Lachnospiraceae</taxon>
    </lineage>
</organism>
<dbReference type="OrthoDB" id="1655781at2"/>
<evidence type="ECO:0000313" key="2">
    <source>
        <dbReference type="EMBL" id="EEG75045.1"/>
    </source>
</evidence>
<proteinExistence type="predicted"/>